<keyword evidence="1" id="KW-0732">Signal</keyword>
<evidence type="ECO:0000256" key="1">
    <source>
        <dbReference type="SAM" id="SignalP"/>
    </source>
</evidence>
<gene>
    <name evidence="2" type="ORF">LY90DRAFT_664096</name>
</gene>
<keyword evidence="3" id="KW-1185">Reference proteome</keyword>
<evidence type="ECO:0000313" key="3">
    <source>
        <dbReference type="Proteomes" id="UP000193920"/>
    </source>
</evidence>
<name>A0A1Y2FG27_9FUNG</name>
<dbReference type="AlphaFoldDB" id="A0A1Y2FG27"/>
<comment type="caution">
    <text evidence="2">The sequence shown here is derived from an EMBL/GenBank/DDBJ whole genome shotgun (WGS) entry which is preliminary data.</text>
</comment>
<feature type="signal peptide" evidence="1">
    <location>
        <begin position="1"/>
        <end position="23"/>
    </location>
</feature>
<dbReference type="Proteomes" id="UP000193920">
    <property type="component" value="Unassembled WGS sequence"/>
</dbReference>
<feature type="non-terminal residue" evidence="2">
    <location>
        <position position="367"/>
    </location>
</feature>
<sequence length="367" mass="42619">MKKIFFIYALLTIFSTFVYHVKANKGIFGYNAFATYEWEITPDKNVSECVEWEVESTGDLLEDHYASITIKPGCTNGIVLKDTSSIGFFAPFQYYSELQIDLIVVEGKLDIRLEELNSDIYTVIESLDDSEFTDEEKNSIKFANYNIPFPEEQEGELSVLNFSNPSSEKTLKFYMRKARLIYITPRTILDNLKLYGEDWSYNVINSTFTGNVFYKFLRQNGCISIDLKNPYVGPWASVRFEMKSPPNFNLTVGMEIEGEMVLMINGKKYIDSNGIVLNEENWTTLELEFSDIIYDKLYDRLDICNNGLDINWLKVRNIYFEPKYKYEAVTKEAQACCTFNQCICTVKHKKVYIRRNSTISDNELNDN</sequence>
<organism evidence="2 3">
    <name type="scientific">Neocallimastix californiae</name>
    <dbReference type="NCBI Taxonomy" id="1754190"/>
    <lineage>
        <taxon>Eukaryota</taxon>
        <taxon>Fungi</taxon>
        <taxon>Fungi incertae sedis</taxon>
        <taxon>Chytridiomycota</taxon>
        <taxon>Chytridiomycota incertae sedis</taxon>
        <taxon>Neocallimastigomycetes</taxon>
        <taxon>Neocallimastigales</taxon>
        <taxon>Neocallimastigaceae</taxon>
        <taxon>Neocallimastix</taxon>
    </lineage>
</organism>
<accession>A0A1Y2FG27</accession>
<dbReference type="EMBL" id="MCOG01000009">
    <property type="protein sequence ID" value="ORY82236.1"/>
    <property type="molecule type" value="Genomic_DNA"/>
</dbReference>
<dbReference type="OrthoDB" id="10387839at2759"/>
<proteinExistence type="predicted"/>
<feature type="chain" id="PRO_5012101535" evidence="1">
    <location>
        <begin position="24"/>
        <end position="367"/>
    </location>
</feature>
<reference evidence="2 3" key="1">
    <citation type="submission" date="2016-08" db="EMBL/GenBank/DDBJ databases">
        <title>A Parts List for Fungal Cellulosomes Revealed by Comparative Genomics.</title>
        <authorList>
            <consortium name="DOE Joint Genome Institute"/>
            <person name="Haitjema C.H."/>
            <person name="Gilmore S.P."/>
            <person name="Henske J.K."/>
            <person name="Solomon K.V."/>
            <person name="De Groot R."/>
            <person name="Kuo A."/>
            <person name="Mondo S.J."/>
            <person name="Salamov A.A."/>
            <person name="Labutti K."/>
            <person name="Zhao Z."/>
            <person name="Chiniquy J."/>
            <person name="Barry K."/>
            <person name="Brewer H.M."/>
            <person name="Purvine S.O."/>
            <person name="Wright A.T."/>
            <person name="Boxma B."/>
            <person name="Van Alen T."/>
            <person name="Hackstein J.H."/>
            <person name="Baker S.E."/>
            <person name="Grigoriev I.V."/>
            <person name="O'Malley M.A."/>
        </authorList>
    </citation>
    <scope>NUCLEOTIDE SEQUENCE [LARGE SCALE GENOMIC DNA]</scope>
    <source>
        <strain evidence="2 3">G1</strain>
    </source>
</reference>
<evidence type="ECO:0000313" key="2">
    <source>
        <dbReference type="EMBL" id="ORY82236.1"/>
    </source>
</evidence>
<protein>
    <submittedName>
        <fullName evidence="2">Uncharacterized protein</fullName>
    </submittedName>
</protein>